<name>A0A9Q1IDN4_SYNKA</name>
<reference evidence="2" key="1">
    <citation type="journal article" date="2023" name="Science">
        <title>Genome structures resolve the early diversification of teleost fishes.</title>
        <authorList>
            <person name="Parey E."/>
            <person name="Louis A."/>
            <person name="Montfort J."/>
            <person name="Bouchez O."/>
            <person name="Roques C."/>
            <person name="Iampietro C."/>
            <person name="Lluch J."/>
            <person name="Castinel A."/>
            <person name="Donnadieu C."/>
            <person name="Desvignes T."/>
            <person name="Floi Bucao C."/>
            <person name="Jouanno E."/>
            <person name="Wen M."/>
            <person name="Mejri S."/>
            <person name="Dirks R."/>
            <person name="Jansen H."/>
            <person name="Henkel C."/>
            <person name="Chen W.J."/>
            <person name="Zahm M."/>
            <person name="Cabau C."/>
            <person name="Klopp C."/>
            <person name="Thompson A.W."/>
            <person name="Robinson-Rechavi M."/>
            <person name="Braasch I."/>
            <person name="Lecointre G."/>
            <person name="Bobe J."/>
            <person name="Postlethwait J.H."/>
            <person name="Berthelot C."/>
            <person name="Roest Crollius H."/>
            <person name="Guiguen Y."/>
        </authorList>
    </citation>
    <scope>NUCLEOTIDE SEQUENCE</scope>
    <source>
        <strain evidence="2">WJC10195</strain>
    </source>
</reference>
<proteinExistence type="predicted"/>
<accession>A0A9Q1IDN4</accession>
<dbReference type="AlphaFoldDB" id="A0A9Q1IDN4"/>
<organism evidence="2 3">
    <name type="scientific">Synaphobranchus kaupii</name>
    <name type="common">Kaup's arrowtooth eel</name>
    <dbReference type="NCBI Taxonomy" id="118154"/>
    <lineage>
        <taxon>Eukaryota</taxon>
        <taxon>Metazoa</taxon>
        <taxon>Chordata</taxon>
        <taxon>Craniata</taxon>
        <taxon>Vertebrata</taxon>
        <taxon>Euteleostomi</taxon>
        <taxon>Actinopterygii</taxon>
        <taxon>Neopterygii</taxon>
        <taxon>Teleostei</taxon>
        <taxon>Anguilliformes</taxon>
        <taxon>Synaphobranchidae</taxon>
        <taxon>Synaphobranchus</taxon>
    </lineage>
</organism>
<sequence length="158" mass="18111">MPEHLPFISPTPLPQRRKPQAVPDFRTARKSPASGRVIIHGIELDRAQQAAGLARNNCLLCHAAREKKQKSRQRKERLGDHAPLAPSFAADAGCHFLPEASADEHYISIARRLRRLRSLTYTSLFPRSLSKYPRPPRQLQVKNRGDLSERARRRQLRR</sequence>
<dbReference type="EMBL" id="JAINUF010000019">
    <property type="protein sequence ID" value="KAJ8336720.1"/>
    <property type="molecule type" value="Genomic_DNA"/>
</dbReference>
<comment type="caution">
    <text evidence="2">The sequence shown here is derived from an EMBL/GenBank/DDBJ whole genome shotgun (WGS) entry which is preliminary data.</text>
</comment>
<evidence type="ECO:0000313" key="2">
    <source>
        <dbReference type="EMBL" id="KAJ8336720.1"/>
    </source>
</evidence>
<dbReference type="Proteomes" id="UP001152622">
    <property type="component" value="Chromosome 19"/>
</dbReference>
<feature type="region of interest" description="Disordered" evidence="1">
    <location>
        <begin position="130"/>
        <end position="158"/>
    </location>
</feature>
<protein>
    <submittedName>
        <fullName evidence="2">Uncharacterized protein</fullName>
    </submittedName>
</protein>
<keyword evidence="3" id="KW-1185">Reference proteome</keyword>
<evidence type="ECO:0000256" key="1">
    <source>
        <dbReference type="SAM" id="MobiDB-lite"/>
    </source>
</evidence>
<gene>
    <name evidence="2" type="ORF">SKAU_G00379400</name>
</gene>
<evidence type="ECO:0000313" key="3">
    <source>
        <dbReference type="Proteomes" id="UP001152622"/>
    </source>
</evidence>
<feature type="region of interest" description="Disordered" evidence="1">
    <location>
        <begin position="1"/>
        <end position="30"/>
    </location>
</feature>